<dbReference type="InterPro" id="IPR001487">
    <property type="entry name" value="Bromodomain"/>
</dbReference>
<keyword evidence="8" id="KW-0805">Transcription regulation</keyword>
<dbReference type="GO" id="GO:0008270">
    <property type="term" value="F:zinc ion binding"/>
    <property type="evidence" value="ECO:0007669"/>
    <property type="project" value="UniProtKB-KW"/>
</dbReference>
<evidence type="ECO:0000256" key="9">
    <source>
        <dbReference type="ARBA" id="ARBA00023117"/>
    </source>
</evidence>
<evidence type="ECO:0000313" key="20">
    <source>
        <dbReference type="Proteomes" id="UP000759131"/>
    </source>
</evidence>
<evidence type="ECO:0000256" key="3">
    <source>
        <dbReference type="ARBA" id="ARBA00022454"/>
    </source>
</evidence>
<proteinExistence type="predicted"/>
<evidence type="ECO:0000256" key="14">
    <source>
        <dbReference type="SAM" id="MobiDB-lite"/>
    </source>
</evidence>
<dbReference type="InterPro" id="IPR013083">
    <property type="entry name" value="Znf_RING/FYVE/PHD"/>
</dbReference>
<evidence type="ECO:0000256" key="10">
    <source>
        <dbReference type="ARBA" id="ARBA00023163"/>
    </source>
</evidence>
<evidence type="ECO:0000259" key="16">
    <source>
        <dbReference type="PROSITE" id="PS50016"/>
    </source>
</evidence>
<evidence type="ECO:0000256" key="8">
    <source>
        <dbReference type="ARBA" id="ARBA00023015"/>
    </source>
</evidence>
<evidence type="ECO:0000259" key="15">
    <source>
        <dbReference type="PROSITE" id="PS50014"/>
    </source>
</evidence>
<sequence>MCFDLCVSPLDGEESAASSAATGGAGGRASVGASPSATTGASPSVRDRFCWVCHKDKSNIVCKQCPRSYHMKCIAANGNTSSLNNTNSDNKTKSNNKALYESWVCIECKDILNEEHNLRIVTAEEAVDSAPDSAPKSQLAQMSAEEMSQLLAFAVHTIRQTADPSFHKPVQPIVFPDYHQLVHCPMDLSTIEKNVKAHRYRSQTGFLADIKWIVHNCIIYNHNNHPLTTNAKYLSRVAKNEMAEMEICPDCFKNFYTVTDTSFAEPCRRPHQLVFARVKGYPLWPAKIVRLGGKPNEVDCRFFGTHDRAFVTADLCWLVSEVHPGGKPNKTHKSKFESAMRELALHIDRINAKFPTKFKYSPQKTQLSTKEIYIFDDDNEYYSKLIASQLQTTTGDKSPNGSDNSADISANNNGSDTNDRVGDDCPANTSKLVIPGVFSLSSDKVLDDLKSEIKISNESTNLLNKNIKGGQIKEESGGGKSCAARTARVGKRNVAEALRASKIPRTTSTSSSSAGSSPSHRMQANQSSLIIANSTHSMASNATPGGAKSKATAAATTPTGGSLSQQAVTSSSSPTSSSGNTLVEELEKLRKKQTFDNAMHRQQIKEIQHNHDLVLSEMRQSWVTERDRALEDERQKHELQLKLTSAQFESEKKKLMAAVDETKRKQWCAECLKEAQLFCCYDTWYCTYDCQKNHWKSHVNVCQQIHKKS</sequence>
<gene>
    <name evidence="19" type="ORF">OSB1V03_LOCUS12250</name>
</gene>
<keyword evidence="20" id="KW-1185">Reference proteome</keyword>
<dbReference type="Pfam" id="PF23460">
    <property type="entry name" value="ZMYND8_CC"/>
    <property type="match status" value="1"/>
</dbReference>
<evidence type="ECO:0008006" key="21">
    <source>
        <dbReference type="Google" id="ProtNLM"/>
    </source>
</evidence>
<dbReference type="SMART" id="SM00297">
    <property type="entry name" value="BROMO"/>
    <property type="match status" value="1"/>
</dbReference>
<dbReference type="SUPFAM" id="SSF144232">
    <property type="entry name" value="HIT/MYND zinc finger-like"/>
    <property type="match status" value="1"/>
</dbReference>
<feature type="region of interest" description="Disordered" evidence="14">
    <location>
        <begin position="17"/>
        <end position="43"/>
    </location>
</feature>
<dbReference type="PROSITE" id="PS50014">
    <property type="entry name" value="BROMODOMAIN_2"/>
    <property type="match status" value="1"/>
</dbReference>
<dbReference type="OrthoDB" id="298344at2759"/>
<dbReference type="PANTHER" id="PTHR46453">
    <property type="entry name" value="PROTEIN KINASE C-BINDING PROTEIN 1"/>
    <property type="match status" value="1"/>
</dbReference>
<evidence type="ECO:0000256" key="1">
    <source>
        <dbReference type="ARBA" id="ARBA00004123"/>
    </source>
</evidence>
<dbReference type="InterPro" id="IPR011011">
    <property type="entry name" value="Znf_FYVE_PHD"/>
</dbReference>
<dbReference type="GO" id="GO:0005737">
    <property type="term" value="C:cytoplasm"/>
    <property type="evidence" value="ECO:0007669"/>
    <property type="project" value="TreeGrafter"/>
</dbReference>
<evidence type="ECO:0000313" key="19">
    <source>
        <dbReference type="EMBL" id="CAD7631841.1"/>
    </source>
</evidence>
<keyword evidence="7" id="KW-0156">Chromatin regulator</keyword>
<keyword evidence="9 12" id="KW-0103">Bromodomain</keyword>
<dbReference type="GO" id="GO:0003714">
    <property type="term" value="F:transcription corepressor activity"/>
    <property type="evidence" value="ECO:0007669"/>
    <property type="project" value="TreeGrafter"/>
</dbReference>
<accession>A0A7R9KZ78</accession>
<keyword evidence="3" id="KW-0158">Chromosome</keyword>
<protein>
    <recommendedName>
        <fullName evidence="21">Protein kinase C-binding protein 1</fullName>
    </recommendedName>
</protein>
<dbReference type="InterPro" id="IPR001965">
    <property type="entry name" value="Znf_PHD"/>
</dbReference>
<evidence type="ECO:0000256" key="11">
    <source>
        <dbReference type="ARBA" id="ARBA00023242"/>
    </source>
</evidence>
<dbReference type="Gene3D" id="3.30.40.10">
    <property type="entry name" value="Zinc/RING finger domain, C3HC4 (zinc finger)"/>
    <property type="match status" value="1"/>
</dbReference>
<dbReference type="InterPro" id="IPR000313">
    <property type="entry name" value="PWWP_dom"/>
</dbReference>
<keyword evidence="4" id="KW-0479">Metal-binding</keyword>
<dbReference type="EMBL" id="CAJPIZ010010057">
    <property type="protein sequence ID" value="CAG2112271.1"/>
    <property type="molecule type" value="Genomic_DNA"/>
</dbReference>
<keyword evidence="11" id="KW-0539">Nucleus</keyword>
<dbReference type="PRINTS" id="PR00503">
    <property type="entry name" value="BROMODOMAIN"/>
</dbReference>
<dbReference type="InterPro" id="IPR019786">
    <property type="entry name" value="Zinc_finger_PHD-type_CS"/>
</dbReference>
<evidence type="ECO:0000256" key="6">
    <source>
        <dbReference type="ARBA" id="ARBA00022833"/>
    </source>
</evidence>
<dbReference type="InterPro" id="IPR057053">
    <property type="entry name" value="MYND_ZMYND11_ZMYD8"/>
</dbReference>
<feature type="domain" description="PHD-type" evidence="16">
    <location>
        <begin position="47"/>
        <end position="111"/>
    </location>
</feature>
<dbReference type="PROSITE" id="PS50016">
    <property type="entry name" value="ZF_PHD_2"/>
    <property type="match status" value="1"/>
</dbReference>
<dbReference type="GO" id="GO:0005634">
    <property type="term" value="C:nucleus"/>
    <property type="evidence" value="ECO:0007669"/>
    <property type="project" value="UniProtKB-SubCell"/>
</dbReference>
<dbReference type="Pfam" id="PF00855">
    <property type="entry name" value="PWWP"/>
    <property type="match status" value="1"/>
</dbReference>
<dbReference type="GO" id="GO:0140006">
    <property type="term" value="F:histone H3 reader activity"/>
    <property type="evidence" value="ECO:0007669"/>
    <property type="project" value="UniProtKB-ARBA"/>
</dbReference>
<evidence type="ECO:0000259" key="18">
    <source>
        <dbReference type="PROSITE" id="PS50865"/>
    </source>
</evidence>
<feature type="compositionally biased region" description="Low complexity" evidence="14">
    <location>
        <begin position="506"/>
        <end position="519"/>
    </location>
</feature>
<dbReference type="SMART" id="SM00249">
    <property type="entry name" value="PHD"/>
    <property type="match status" value="1"/>
</dbReference>
<evidence type="ECO:0000256" key="4">
    <source>
        <dbReference type="ARBA" id="ARBA00022723"/>
    </source>
</evidence>
<dbReference type="Gene3D" id="6.10.140.2220">
    <property type="match status" value="1"/>
</dbReference>
<dbReference type="Pfam" id="PF24324">
    <property type="entry name" value="MYND_ZMYND11_ZMYD8"/>
    <property type="match status" value="1"/>
</dbReference>
<dbReference type="PROSITE" id="PS01359">
    <property type="entry name" value="ZF_PHD_1"/>
    <property type="match status" value="1"/>
</dbReference>
<feature type="region of interest" description="Disordered" evidence="14">
    <location>
        <begin position="496"/>
        <end position="524"/>
    </location>
</feature>
<dbReference type="SUPFAM" id="SSF63748">
    <property type="entry name" value="Tudor/PWWP/MBT"/>
    <property type="match status" value="1"/>
</dbReference>
<dbReference type="SUPFAM" id="SSF57903">
    <property type="entry name" value="FYVE/PHD zinc finger"/>
    <property type="match status" value="1"/>
</dbReference>
<evidence type="ECO:0000256" key="2">
    <source>
        <dbReference type="ARBA" id="ARBA00004286"/>
    </source>
</evidence>
<keyword evidence="5 13" id="KW-0863">Zinc-finger</keyword>
<reference evidence="19" key="1">
    <citation type="submission" date="2020-11" db="EMBL/GenBank/DDBJ databases">
        <authorList>
            <person name="Tran Van P."/>
        </authorList>
    </citation>
    <scope>NUCLEOTIDE SEQUENCE</scope>
</reference>
<dbReference type="GO" id="GO:0005694">
    <property type="term" value="C:chromosome"/>
    <property type="evidence" value="ECO:0007669"/>
    <property type="project" value="UniProtKB-SubCell"/>
</dbReference>
<keyword evidence="10" id="KW-0804">Transcription</keyword>
<feature type="domain" description="PWWP" evidence="17">
    <location>
        <begin position="270"/>
        <end position="322"/>
    </location>
</feature>
<dbReference type="InterPro" id="IPR056987">
    <property type="entry name" value="ZMYND8_CC"/>
</dbReference>
<dbReference type="EMBL" id="OC864632">
    <property type="protein sequence ID" value="CAD7631841.1"/>
    <property type="molecule type" value="Genomic_DNA"/>
</dbReference>
<feature type="compositionally biased region" description="Low complexity" evidence="14">
    <location>
        <begin position="400"/>
        <end position="416"/>
    </location>
</feature>
<dbReference type="AlphaFoldDB" id="A0A7R9KZ78"/>
<dbReference type="InterPro" id="IPR002893">
    <property type="entry name" value="Znf_MYND"/>
</dbReference>
<dbReference type="PROSITE" id="PS50865">
    <property type="entry name" value="ZF_MYND_2"/>
    <property type="match status" value="1"/>
</dbReference>
<dbReference type="FunFam" id="6.10.140.2220:FF:000002">
    <property type="entry name" value="Protein kinase C-binding protein 1 isoform C"/>
    <property type="match status" value="1"/>
</dbReference>
<evidence type="ECO:0000256" key="5">
    <source>
        <dbReference type="ARBA" id="ARBA00022771"/>
    </source>
</evidence>
<name>A0A7R9KZ78_9ACAR</name>
<feature type="region of interest" description="Disordered" evidence="14">
    <location>
        <begin position="537"/>
        <end position="582"/>
    </location>
</feature>
<dbReference type="PROSITE" id="PS01360">
    <property type="entry name" value="ZF_MYND_1"/>
    <property type="match status" value="1"/>
</dbReference>
<dbReference type="PROSITE" id="PS50812">
    <property type="entry name" value="PWWP"/>
    <property type="match status" value="1"/>
</dbReference>
<feature type="domain" description="MYND-type" evidence="18">
    <location>
        <begin position="668"/>
        <end position="702"/>
    </location>
</feature>
<dbReference type="Pfam" id="PF00439">
    <property type="entry name" value="Bromodomain"/>
    <property type="match status" value="1"/>
</dbReference>
<dbReference type="PANTHER" id="PTHR46453:SF5">
    <property type="entry name" value="PROTEIN KINASE C-BINDING PROTEIN 1 ISOFORM X1"/>
    <property type="match status" value="1"/>
</dbReference>
<evidence type="ECO:0000256" key="7">
    <source>
        <dbReference type="ARBA" id="ARBA00022853"/>
    </source>
</evidence>
<dbReference type="Gene3D" id="1.20.920.10">
    <property type="entry name" value="Bromodomain-like"/>
    <property type="match status" value="1"/>
</dbReference>
<feature type="compositionally biased region" description="Low complexity" evidence="14">
    <location>
        <begin position="542"/>
        <end position="578"/>
    </location>
</feature>
<evidence type="ECO:0000259" key="17">
    <source>
        <dbReference type="PROSITE" id="PS50812"/>
    </source>
</evidence>
<organism evidence="19">
    <name type="scientific">Medioppia subpectinata</name>
    <dbReference type="NCBI Taxonomy" id="1979941"/>
    <lineage>
        <taxon>Eukaryota</taxon>
        <taxon>Metazoa</taxon>
        <taxon>Ecdysozoa</taxon>
        <taxon>Arthropoda</taxon>
        <taxon>Chelicerata</taxon>
        <taxon>Arachnida</taxon>
        <taxon>Acari</taxon>
        <taxon>Acariformes</taxon>
        <taxon>Sarcoptiformes</taxon>
        <taxon>Oribatida</taxon>
        <taxon>Brachypylina</taxon>
        <taxon>Oppioidea</taxon>
        <taxon>Oppiidae</taxon>
        <taxon>Medioppia</taxon>
    </lineage>
</organism>
<dbReference type="InterPro" id="IPR036427">
    <property type="entry name" value="Bromodomain-like_sf"/>
</dbReference>
<comment type="subcellular location">
    <subcellularLocation>
        <location evidence="2">Chromosome</location>
    </subcellularLocation>
    <subcellularLocation>
        <location evidence="1">Nucleus</location>
    </subcellularLocation>
</comment>
<keyword evidence="6" id="KW-0862">Zinc</keyword>
<dbReference type="InterPro" id="IPR019787">
    <property type="entry name" value="Znf_PHD-finger"/>
</dbReference>
<feature type="compositionally biased region" description="Low complexity" evidence="14">
    <location>
        <begin position="30"/>
        <end position="43"/>
    </location>
</feature>
<dbReference type="Gene3D" id="2.30.30.140">
    <property type="match status" value="1"/>
</dbReference>
<feature type="region of interest" description="Disordered" evidence="14">
    <location>
        <begin position="392"/>
        <end position="426"/>
    </location>
</feature>
<feature type="domain" description="Bromo" evidence="15">
    <location>
        <begin position="166"/>
        <end position="228"/>
    </location>
</feature>
<evidence type="ECO:0000256" key="13">
    <source>
        <dbReference type="PROSITE-ProRule" id="PRU00134"/>
    </source>
</evidence>
<evidence type="ECO:0000256" key="12">
    <source>
        <dbReference type="PROSITE-ProRule" id="PRU00035"/>
    </source>
</evidence>
<dbReference type="SUPFAM" id="SSF47370">
    <property type="entry name" value="Bromodomain"/>
    <property type="match status" value="1"/>
</dbReference>
<dbReference type="Proteomes" id="UP000759131">
    <property type="component" value="Unassembled WGS sequence"/>
</dbReference>